<dbReference type="InterPro" id="IPR038081">
    <property type="entry name" value="CalX-like_sf"/>
</dbReference>
<gene>
    <name evidence="6" type="ORF">Adu01nite_35750</name>
</gene>
<feature type="domain" description="Calx-beta" evidence="5">
    <location>
        <begin position="97"/>
        <end position="153"/>
    </location>
</feature>
<keyword evidence="3" id="KW-0106">Calcium</keyword>
<protein>
    <recommendedName>
        <fullName evidence="5">Calx-beta domain-containing protein</fullName>
    </recommendedName>
</protein>
<dbReference type="Proteomes" id="UP000637628">
    <property type="component" value="Unassembled WGS sequence"/>
</dbReference>
<keyword evidence="7" id="KW-1185">Reference proteome</keyword>
<feature type="domain" description="Calx-beta" evidence="5">
    <location>
        <begin position="339"/>
        <end position="392"/>
    </location>
</feature>
<dbReference type="PANTHER" id="PTHR11878:SF65">
    <property type="entry name" value="NA_CA-EXCHANGE PROTEIN, ISOFORM G"/>
    <property type="match status" value="1"/>
</dbReference>
<name>A0ABQ3YXC8_9ACTN</name>
<dbReference type="EMBL" id="BOML01000030">
    <property type="protein sequence ID" value="GIE02225.1"/>
    <property type="molecule type" value="Genomic_DNA"/>
</dbReference>
<evidence type="ECO:0000259" key="5">
    <source>
        <dbReference type="Pfam" id="PF03160"/>
    </source>
</evidence>
<dbReference type="Gene3D" id="2.60.40.2030">
    <property type="match status" value="5"/>
</dbReference>
<proteinExistence type="predicted"/>
<accession>A0ABQ3YXC8</accession>
<evidence type="ECO:0000256" key="4">
    <source>
        <dbReference type="ARBA" id="ARBA00023065"/>
    </source>
</evidence>
<dbReference type="RefSeq" id="WP_203727984.1">
    <property type="nucleotide sequence ID" value="NZ_BAAATX010000001.1"/>
</dbReference>
<dbReference type="SUPFAM" id="SSF141072">
    <property type="entry name" value="CalX-like"/>
    <property type="match status" value="5"/>
</dbReference>
<evidence type="ECO:0000256" key="3">
    <source>
        <dbReference type="ARBA" id="ARBA00022837"/>
    </source>
</evidence>
<dbReference type="InterPro" id="IPR003644">
    <property type="entry name" value="Calx_beta"/>
</dbReference>
<comment type="caution">
    <text evidence="6">The sequence shown here is derived from an EMBL/GenBank/DDBJ whole genome shotgun (WGS) entry which is preliminary data.</text>
</comment>
<evidence type="ECO:0000256" key="1">
    <source>
        <dbReference type="ARBA" id="ARBA00022729"/>
    </source>
</evidence>
<sequence length="970" mass="100952">MRYSEAHAAKSGSVPFALRGPKSVRMALAAAVAGAVGLVPAVAVTTPAYAALTDVTITPATGSVTEGGELVYNVKNANMSDAVNLKVEVVPDPDSMSTAVDKNDYTLSATTLSVPKNSTKQVTLRAVDDAWYEPTETFLLKVTDTAAMDPTDPDSYTTAKGKIYDNDNKPSYTLTVAPSTVSEKSTMGADVTAKVTVTLSAKSGVDTKVKIGTQDGTAKAPGDYTAIDPTDPDNTLTIMAGQLSASTSVTVISDGVQDTMPTEMFKVTASADNASPSDQAAVVSIVDAQSAPTLTLTQAPSGGTQDEAKDITYTVHASSMSESPITARWDVVPVKPAEGDDPAMPGQDFVYPSSRTVTIPAGEDSATFTISLSDDGLNENSEDFGVQLVAPVGAILDEKNSWVTSTIKDINLEDTPRVKISPASVPEGNTGKSAKTFTATLSQKSGRKVTVDWKTIIQEMGTMDPPATPGKDYITKKGTLVFPAGTLTQTFTVEIVGDTTNEGPEVFWLALASDDKSADFTTDTDDAMVPITIDDDDLPPMVMFDGVTMKEGEATVPVMLQVKLSNPSTHDIHFDVAGDSASGPGFASGMFDPDIPGSGDYTLLASGDKAVTIRAGQTVGYVPLLVNGDTMFEPDETADITATIDADDADFVSPATQSKTATIKLLNDDKAPTLWINDVDAMEGDSVDVTGTVDGTADSDMNFNISFAGASYKGSKAADTKDFTNPGVLTATIPAGTEPGDSVSIGSVNIIDDPEPEGAETIGVSGMPQQGSWGKVETGWITIAPSDGGQNVKPTLTLAANVTGGINTPITGKAGPGATVELWGGPISAKEGPLTKLAWTMADKSGWYKFTRTLGQGYRFKVASAGEMSEEKWVTVTQDPVFVASSSAKGMVSFAVQGTPRGVGQTVIVQNWVGGKWVNAWKGTTGSDNVWKATAKVASGSAISVRAFVQGFTPNGIMGGYSATKRITIK</sequence>
<keyword evidence="1" id="KW-0732">Signal</keyword>
<keyword evidence="2" id="KW-0677">Repeat</keyword>
<keyword evidence="4" id="KW-0813">Transport</keyword>
<feature type="domain" description="Calx-beta" evidence="5">
    <location>
        <begin position="165"/>
        <end position="287"/>
    </location>
</feature>
<dbReference type="PANTHER" id="PTHR11878">
    <property type="entry name" value="SODIUM/CALCIUM EXCHANGER"/>
    <property type="match status" value="1"/>
</dbReference>
<dbReference type="InterPro" id="IPR051171">
    <property type="entry name" value="CaCA"/>
</dbReference>
<keyword evidence="4" id="KW-0406">Ion transport</keyword>
<dbReference type="Pfam" id="PF03160">
    <property type="entry name" value="Calx-beta"/>
    <property type="match status" value="4"/>
</dbReference>
<organism evidence="6 7">
    <name type="scientific">Paractinoplanes durhamensis</name>
    <dbReference type="NCBI Taxonomy" id="113563"/>
    <lineage>
        <taxon>Bacteria</taxon>
        <taxon>Bacillati</taxon>
        <taxon>Actinomycetota</taxon>
        <taxon>Actinomycetes</taxon>
        <taxon>Micromonosporales</taxon>
        <taxon>Micromonosporaceae</taxon>
        <taxon>Paractinoplanes</taxon>
    </lineage>
</organism>
<reference evidence="6 7" key="1">
    <citation type="submission" date="2021-01" db="EMBL/GenBank/DDBJ databases">
        <title>Whole genome shotgun sequence of Actinoplanes durhamensis NBRC 14914.</title>
        <authorList>
            <person name="Komaki H."/>
            <person name="Tamura T."/>
        </authorList>
    </citation>
    <scope>NUCLEOTIDE SEQUENCE [LARGE SCALE GENOMIC DNA]</scope>
    <source>
        <strain evidence="6 7">NBRC 14914</strain>
    </source>
</reference>
<evidence type="ECO:0000313" key="7">
    <source>
        <dbReference type="Proteomes" id="UP000637628"/>
    </source>
</evidence>
<evidence type="ECO:0000313" key="6">
    <source>
        <dbReference type="EMBL" id="GIE02225.1"/>
    </source>
</evidence>
<evidence type="ECO:0000256" key="2">
    <source>
        <dbReference type="ARBA" id="ARBA00022737"/>
    </source>
</evidence>
<feature type="domain" description="Calx-beta" evidence="5">
    <location>
        <begin position="458"/>
        <end position="532"/>
    </location>
</feature>